<evidence type="ECO:0000313" key="3">
    <source>
        <dbReference type="EMBL" id="EDN91211.1"/>
    </source>
</evidence>
<reference evidence="4" key="1">
    <citation type="journal article" date="2011" name="PLoS Genet.">
        <title>Genomic analysis of the necrotrophic fungal pathogens Sclerotinia sclerotiorum and Botrytis cinerea.</title>
        <authorList>
            <person name="Amselem J."/>
            <person name="Cuomo C.A."/>
            <person name="van Kan J.A."/>
            <person name="Viaud M."/>
            <person name="Benito E.P."/>
            <person name="Couloux A."/>
            <person name="Coutinho P.M."/>
            <person name="de Vries R.P."/>
            <person name="Dyer P.S."/>
            <person name="Fillinger S."/>
            <person name="Fournier E."/>
            <person name="Gout L."/>
            <person name="Hahn M."/>
            <person name="Kohn L."/>
            <person name="Lapalu N."/>
            <person name="Plummer K.M."/>
            <person name="Pradier J.M."/>
            <person name="Quevillon E."/>
            <person name="Sharon A."/>
            <person name="Simon A."/>
            <person name="ten Have A."/>
            <person name="Tudzynski B."/>
            <person name="Tudzynski P."/>
            <person name="Wincker P."/>
            <person name="Andrew M."/>
            <person name="Anthouard V."/>
            <person name="Beever R.E."/>
            <person name="Beffa R."/>
            <person name="Benoit I."/>
            <person name="Bouzid O."/>
            <person name="Brault B."/>
            <person name="Chen Z."/>
            <person name="Choquer M."/>
            <person name="Collemare J."/>
            <person name="Cotton P."/>
            <person name="Danchin E.G."/>
            <person name="Da Silva C."/>
            <person name="Gautier A."/>
            <person name="Giraud C."/>
            <person name="Giraud T."/>
            <person name="Gonzalez C."/>
            <person name="Grossetete S."/>
            <person name="Guldener U."/>
            <person name="Henrissat B."/>
            <person name="Howlett B.J."/>
            <person name="Kodira C."/>
            <person name="Kretschmer M."/>
            <person name="Lappartient A."/>
            <person name="Leroch M."/>
            <person name="Levis C."/>
            <person name="Mauceli E."/>
            <person name="Neuveglise C."/>
            <person name="Oeser B."/>
            <person name="Pearson M."/>
            <person name="Poulain J."/>
            <person name="Poussereau N."/>
            <person name="Quesneville H."/>
            <person name="Rascle C."/>
            <person name="Schumacher J."/>
            <person name="Segurens B."/>
            <person name="Sexton A."/>
            <person name="Silva E."/>
            <person name="Sirven C."/>
            <person name="Soanes D.M."/>
            <person name="Talbot N.J."/>
            <person name="Templeton M."/>
            <person name="Yandava C."/>
            <person name="Yarden O."/>
            <person name="Zeng Q."/>
            <person name="Rollins J.A."/>
            <person name="Lebrun M.H."/>
            <person name="Dickman M."/>
        </authorList>
    </citation>
    <scope>NUCLEOTIDE SEQUENCE [LARGE SCALE GENOMIC DNA]</scope>
    <source>
        <strain evidence="4">ATCC 18683 / 1980 / Ss-1</strain>
    </source>
</reference>
<keyword evidence="1" id="KW-0175">Coiled coil</keyword>
<keyword evidence="4" id="KW-1185">Reference proteome</keyword>
<dbReference type="AlphaFoldDB" id="A7E5N9"/>
<dbReference type="HOGENOM" id="CLU_021420_0_0_1"/>
<dbReference type="EMBL" id="CH476621">
    <property type="protein sequence ID" value="EDN91211.1"/>
    <property type="molecule type" value="Genomic_DNA"/>
</dbReference>
<accession>A7E5N9</accession>
<protein>
    <submittedName>
        <fullName evidence="3">Uncharacterized protein</fullName>
    </submittedName>
</protein>
<feature type="region of interest" description="Disordered" evidence="2">
    <location>
        <begin position="25"/>
        <end position="81"/>
    </location>
</feature>
<evidence type="ECO:0000256" key="2">
    <source>
        <dbReference type="SAM" id="MobiDB-lite"/>
    </source>
</evidence>
<dbReference type="GeneID" id="5495118"/>
<sequence length="578" mass="66617">MPVITRSKSKRCLSSIPKDVKLYLPKVSSSDDPPQNLVVYPKCRQSQSKQQSRQQSRKQSHKYQDSSQEKPPGGSTNIHLPNLSSTTITHWPCRACDCPQGVFELFVPICVNCGHDMDNHELPDSDAFNPLCDYICEREELVSSVLQQAIIMGMVVIRATPVVGKTTLLKLLGRHILFHKRELEPIFITWQPKHERNNLPYQQFLDEKAVSVQEANAKHRPHNPKAKRIFLIDEAQGSYEDEDFWTHDLKNHLTRSRPIFVLACLYSPVGIFGSQGQRVESRASKVDTLNRIELRPSKSNSLGMLFKPEETLTKVSKWIHQNDLKPESVDRIAIAEIAYRRLIPGPPPGTNSDQITLQQACLNAIERFSPSVLHHRVPSSNSSFQSIDSWGIPEAAFQDEMYCCLNYELHNLPILSEYAETKDGRIDFYIFDKRWGIEILQSGNNGRLEEHANRFRYGGKYYKWGIFEEYIILNFCSKSSIDTLQVKDIDILKHILHIVIDANECTAEVYTYNKQLQATLDLGEGRQRWHSAEQSSTSEDFDVYMTLRDQKIEMEQTKKEKQEMRQEIIQLKLQLNQR</sequence>
<organism evidence="3 4">
    <name type="scientific">Sclerotinia sclerotiorum (strain ATCC 18683 / 1980 / Ss-1)</name>
    <name type="common">White mold</name>
    <name type="synonym">Whetzelinia sclerotiorum</name>
    <dbReference type="NCBI Taxonomy" id="665079"/>
    <lineage>
        <taxon>Eukaryota</taxon>
        <taxon>Fungi</taxon>
        <taxon>Dikarya</taxon>
        <taxon>Ascomycota</taxon>
        <taxon>Pezizomycotina</taxon>
        <taxon>Leotiomycetes</taxon>
        <taxon>Helotiales</taxon>
        <taxon>Sclerotiniaceae</taxon>
        <taxon>Sclerotinia</taxon>
    </lineage>
</organism>
<dbReference type="KEGG" id="ssl:SS1G_00614"/>
<dbReference type="RefSeq" id="XP_001598525.1">
    <property type="nucleotide sequence ID" value="XM_001598475.1"/>
</dbReference>
<proteinExistence type="predicted"/>
<evidence type="ECO:0000256" key="1">
    <source>
        <dbReference type="SAM" id="Coils"/>
    </source>
</evidence>
<name>A7E5N9_SCLS1</name>
<dbReference type="Proteomes" id="UP000001312">
    <property type="component" value="Unassembled WGS sequence"/>
</dbReference>
<feature type="coiled-coil region" evidence="1">
    <location>
        <begin position="544"/>
        <end position="574"/>
    </location>
</feature>
<gene>
    <name evidence="3" type="ORF">SS1G_00614</name>
</gene>
<dbReference type="InParanoid" id="A7E5N9"/>
<feature type="compositionally biased region" description="Low complexity" evidence="2">
    <location>
        <begin position="44"/>
        <end position="54"/>
    </location>
</feature>
<dbReference type="eggNOG" id="ENOG502S68H">
    <property type="taxonomic scope" value="Eukaryota"/>
</dbReference>
<evidence type="ECO:0000313" key="4">
    <source>
        <dbReference type="Proteomes" id="UP000001312"/>
    </source>
</evidence>